<proteinExistence type="predicted"/>
<dbReference type="Proteomes" id="UP000052167">
    <property type="component" value="Unassembled WGS sequence"/>
</dbReference>
<evidence type="ECO:0000313" key="2">
    <source>
        <dbReference type="EMBL" id="KEQ03787.1"/>
    </source>
</evidence>
<accession>A0A922NWN7</accession>
<reference evidence="2 3" key="1">
    <citation type="submission" date="2014-06" db="EMBL/GenBank/DDBJ databases">
        <title>Rhizobium pelagicum/R2-400B4.</title>
        <authorList>
            <person name="Kimes N.E."/>
            <person name="Lopez-Perez M."/>
        </authorList>
    </citation>
    <scope>NUCLEOTIDE SEQUENCE [LARGE SCALE GENOMIC DNA]</scope>
    <source>
        <strain evidence="2 3">R2-400B4</strain>
    </source>
</reference>
<gene>
    <name evidence="2" type="ORF">GV68_16340</name>
</gene>
<name>A0A922NWN7_9HYPH</name>
<evidence type="ECO:0000313" key="3">
    <source>
        <dbReference type="Proteomes" id="UP000052167"/>
    </source>
</evidence>
<sequence>MGAGLREVNLDGGKWLIFGGWGAVFGKTAAAGGAHPEVDGQSPALEGPGFLHLPPSPLEGAALPLQSPGLTRGEG</sequence>
<evidence type="ECO:0000256" key="1">
    <source>
        <dbReference type="SAM" id="MobiDB-lite"/>
    </source>
</evidence>
<comment type="caution">
    <text evidence="2">The sequence shown here is derived from an EMBL/GenBank/DDBJ whole genome shotgun (WGS) entry which is preliminary data.</text>
</comment>
<organism evidence="2 3">
    <name type="scientific">Pseudorhizobium pelagicum</name>
    <dbReference type="NCBI Taxonomy" id="1509405"/>
    <lineage>
        <taxon>Bacteria</taxon>
        <taxon>Pseudomonadati</taxon>
        <taxon>Pseudomonadota</taxon>
        <taxon>Alphaproteobacteria</taxon>
        <taxon>Hyphomicrobiales</taxon>
        <taxon>Rhizobiaceae</taxon>
        <taxon>Rhizobium/Agrobacterium group</taxon>
        <taxon>Pseudorhizobium</taxon>
    </lineage>
</organism>
<dbReference type="AlphaFoldDB" id="A0A922NWN7"/>
<feature type="region of interest" description="Disordered" evidence="1">
    <location>
        <begin position="56"/>
        <end position="75"/>
    </location>
</feature>
<protein>
    <submittedName>
        <fullName evidence="2">Uncharacterized protein</fullName>
    </submittedName>
</protein>
<keyword evidence="3" id="KW-1185">Reference proteome</keyword>
<dbReference type="EMBL" id="JOKJ01000030">
    <property type="protein sequence ID" value="KEQ03787.1"/>
    <property type="molecule type" value="Genomic_DNA"/>
</dbReference>